<dbReference type="InterPro" id="IPR011009">
    <property type="entry name" value="Kinase-like_dom_sf"/>
</dbReference>
<evidence type="ECO:0000313" key="7">
    <source>
        <dbReference type="Proteomes" id="UP000023152"/>
    </source>
</evidence>
<dbReference type="Gene3D" id="1.10.510.10">
    <property type="entry name" value="Transferase(Phosphotransferase) domain 1"/>
    <property type="match status" value="1"/>
</dbReference>
<comment type="caution">
    <text evidence="6">The sequence shown here is derived from an EMBL/GenBank/DDBJ whole genome shotgun (WGS) entry which is preliminary data.</text>
</comment>
<evidence type="ECO:0000313" key="6">
    <source>
        <dbReference type="EMBL" id="ETN97993.1"/>
    </source>
</evidence>
<sequence length="213" mass="25212">MKLYCEDFANDEKVAQVLEVWVKQMQMDSKIIAYCICNKHSVIHEKLNLVHTDLKLENILFMDDSRHGRKYRVPNQTTIRLIDFDGATYEKIDEDYCALRRSTQDNTRFVVDWVHLTGDLLFATHENIEHLAMMEKVLECKIPKHLVKKSTFFLIHFSMRYAKAIEFYEKSLKTRLNKLEPNHLEIRALYNNVGCAYNTKGNYNKAIEYLNCH</sequence>
<dbReference type="PANTHER" id="PTHR45646:SF11">
    <property type="entry name" value="SERINE_THREONINE-PROTEIN KINASE DOA"/>
    <property type="match status" value="1"/>
</dbReference>
<dbReference type="InterPro" id="IPR011990">
    <property type="entry name" value="TPR-like_helical_dom_sf"/>
</dbReference>
<evidence type="ECO:0008006" key="8">
    <source>
        <dbReference type="Google" id="ProtNLM"/>
    </source>
</evidence>
<dbReference type="PROSITE" id="PS00108">
    <property type="entry name" value="PROTEIN_KINASE_ST"/>
    <property type="match status" value="1"/>
</dbReference>
<keyword evidence="1" id="KW-0723">Serine/threonine-protein kinase</keyword>
<evidence type="ECO:0000256" key="3">
    <source>
        <dbReference type="ARBA" id="ARBA00022741"/>
    </source>
</evidence>
<dbReference type="Proteomes" id="UP000023152">
    <property type="component" value="Unassembled WGS sequence"/>
</dbReference>
<evidence type="ECO:0000256" key="1">
    <source>
        <dbReference type="ARBA" id="ARBA00022527"/>
    </source>
</evidence>
<dbReference type="GO" id="GO:0004674">
    <property type="term" value="F:protein serine/threonine kinase activity"/>
    <property type="evidence" value="ECO:0007669"/>
    <property type="project" value="UniProtKB-KW"/>
</dbReference>
<accession>X6L913</accession>
<dbReference type="InterPro" id="IPR051175">
    <property type="entry name" value="CLK_kinases"/>
</dbReference>
<organism evidence="6 7">
    <name type="scientific">Reticulomyxa filosa</name>
    <dbReference type="NCBI Taxonomy" id="46433"/>
    <lineage>
        <taxon>Eukaryota</taxon>
        <taxon>Sar</taxon>
        <taxon>Rhizaria</taxon>
        <taxon>Retaria</taxon>
        <taxon>Foraminifera</taxon>
        <taxon>Monothalamids</taxon>
        <taxon>Reticulomyxidae</taxon>
        <taxon>Reticulomyxa</taxon>
    </lineage>
</organism>
<dbReference type="SUPFAM" id="SSF48452">
    <property type="entry name" value="TPR-like"/>
    <property type="match status" value="1"/>
</dbReference>
<name>X6L913_RETFI</name>
<evidence type="ECO:0000256" key="2">
    <source>
        <dbReference type="ARBA" id="ARBA00022679"/>
    </source>
</evidence>
<keyword evidence="3" id="KW-0547">Nucleotide-binding</keyword>
<dbReference type="EMBL" id="ASPP01047993">
    <property type="protein sequence ID" value="ETN97993.1"/>
    <property type="molecule type" value="Genomic_DNA"/>
</dbReference>
<keyword evidence="4" id="KW-0418">Kinase</keyword>
<evidence type="ECO:0000256" key="5">
    <source>
        <dbReference type="ARBA" id="ARBA00022840"/>
    </source>
</evidence>
<gene>
    <name evidence="6" type="ORF">RFI_39530</name>
</gene>
<keyword evidence="5" id="KW-0067">ATP-binding</keyword>
<proteinExistence type="predicted"/>
<evidence type="ECO:0000256" key="4">
    <source>
        <dbReference type="ARBA" id="ARBA00022777"/>
    </source>
</evidence>
<dbReference type="Pfam" id="PF13424">
    <property type="entry name" value="TPR_12"/>
    <property type="match status" value="1"/>
</dbReference>
<dbReference type="InterPro" id="IPR008271">
    <property type="entry name" value="Ser/Thr_kinase_AS"/>
</dbReference>
<reference evidence="6 7" key="1">
    <citation type="journal article" date="2013" name="Curr. Biol.">
        <title>The Genome of the Foraminiferan Reticulomyxa filosa.</title>
        <authorList>
            <person name="Glockner G."/>
            <person name="Hulsmann N."/>
            <person name="Schleicher M."/>
            <person name="Noegel A.A."/>
            <person name="Eichinger L."/>
            <person name="Gallinger C."/>
            <person name="Pawlowski J."/>
            <person name="Sierra R."/>
            <person name="Euteneuer U."/>
            <person name="Pillet L."/>
            <person name="Moustafa A."/>
            <person name="Platzer M."/>
            <person name="Groth M."/>
            <person name="Szafranski K."/>
            <person name="Schliwa M."/>
        </authorList>
    </citation>
    <scope>NUCLEOTIDE SEQUENCE [LARGE SCALE GENOMIC DNA]</scope>
</reference>
<dbReference type="Gene3D" id="1.25.40.10">
    <property type="entry name" value="Tetratricopeptide repeat domain"/>
    <property type="match status" value="1"/>
</dbReference>
<dbReference type="AlphaFoldDB" id="X6L913"/>
<dbReference type="PANTHER" id="PTHR45646">
    <property type="entry name" value="SERINE/THREONINE-PROTEIN KINASE DOA-RELATED"/>
    <property type="match status" value="1"/>
</dbReference>
<dbReference type="GO" id="GO:0005634">
    <property type="term" value="C:nucleus"/>
    <property type="evidence" value="ECO:0007669"/>
    <property type="project" value="TreeGrafter"/>
</dbReference>
<dbReference type="SUPFAM" id="SSF56112">
    <property type="entry name" value="Protein kinase-like (PK-like)"/>
    <property type="match status" value="1"/>
</dbReference>
<protein>
    <recommendedName>
        <fullName evidence="8">Protein kinase domain-containing protein</fullName>
    </recommendedName>
</protein>
<dbReference type="GO" id="GO:0005524">
    <property type="term" value="F:ATP binding"/>
    <property type="evidence" value="ECO:0007669"/>
    <property type="project" value="UniProtKB-KW"/>
</dbReference>
<keyword evidence="2" id="KW-0808">Transferase</keyword>
<keyword evidence="7" id="KW-1185">Reference proteome</keyword>